<gene>
    <name evidence="5" type="ORF">PVT68_10630</name>
</gene>
<dbReference type="EMBL" id="CP118605">
    <property type="protein sequence ID" value="WGL15230.1"/>
    <property type="molecule type" value="Genomic_DNA"/>
</dbReference>
<dbReference type="PROSITE" id="PS51755">
    <property type="entry name" value="OMPR_PHOB"/>
    <property type="match status" value="1"/>
</dbReference>
<accession>A0ABY8N9S2</accession>
<dbReference type="RefSeq" id="WP_280317859.1">
    <property type="nucleotide sequence ID" value="NZ_CP118605.1"/>
</dbReference>
<protein>
    <submittedName>
        <fullName evidence="5">Winged helix-turn-helix domain-containing protein</fullName>
    </submittedName>
</protein>
<feature type="DNA-binding region" description="OmpR/PhoB-type" evidence="2">
    <location>
        <begin position="2"/>
        <end position="100"/>
    </location>
</feature>
<dbReference type="Proteomes" id="UP001236500">
    <property type="component" value="Chromosome"/>
</dbReference>
<dbReference type="PANTHER" id="PTHR36842">
    <property type="entry name" value="PROTEIN TOLB HOMOLOG"/>
    <property type="match status" value="1"/>
</dbReference>
<dbReference type="InterPro" id="IPR001867">
    <property type="entry name" value="OmpR/PhoB-type_DNA-bd"/>
</dbReference>
<sequence>MIQRYNIGDYLYDPARGILSRDDTETKLEPQVNGLLQLLAEHAGDTLSRESITNHIWPERVVSDDALRAMIKKLRDAFDDSARDPDYIRTEPLKGYRLIAPVLPHHTSDAKHSKSFPRRLSTASPIIVGLGVCAIILAGLWITGDREQGSTRVELLTRMTGSEVSPDYSPAINRLVFSHRSNKDDFLQLYVKDLDTQQVQRLTWESANYANAHWSPDGQELVYSRSLGSKLEHYLARFDPDQGIVAEQPLLTDQPTRRYLLSWSQTERAVYLKDDPRPGIPAGISILNLGSGKLETITAPNVQGAGDIFARESPDGNMLAVLREVEAGKQELLILDKTTGSLLHTRILKLTANHLAWSEESSEVVMSNFFGAMQVFQLTANVLSVLNPLPDGINDVFHHCGPQCVYMRRHNGNFLDLQEQPNPFLKRPLMASRNLDLPGAEDFPLFSTDQRGLYFLANTGSELQLKYRSHRGSPVEIYKFSSDARVTALTLNSAGSHIAGVLNDRVFVMNLETPSLEFISSGAELVGFPNWSPDESGLQFSKHEKGTVKLYNYDLKSGKSTLIIPGYLADIRLSNERFLRIDADNRAWLMEKDHNPHFIAELPSASPNRWKVRDDWLYFTAHEGDMALMHRASLSNGKSERVALAKNRFRLNFDLSEHSERALFVKSLLAESNLVKVSLN</sequence>
<evidence type="ECO:0000256" key="2">
    <source>
        <dbReference type="PROSITE-ProRule" id="PRU01091"/>
    </source>
</evidence>
<dbReference type="InterPro" id="IPR011042">
    <property type="entry name" value="6-blade_b-propeller_TolB-like"/>
</dbReference>
<evidence type="ECO:0000256" key="3">
    <source>
        <dbReference type="SAM" id="Phobius"/>
    </source>
</evidence>
<dbReference type="SUPFAM" id="SSF82171">
    <property type="entry name" value="DPP6 N-terminal domain-like"/>
    <property type="match status" value="1"/>
</dbReference>
<keyword evidence="3" id="KW-0812">Transmembrane</keyword>
<proteinExistence type="predicted"/>
<reference evidence="5 6" key="1">
    <citation type="submission" date="2023-02" db="EMBL/GenBank/DDBJ databases">
        <title>Description and genomic characterization of Microbulbifer bruguierae sp. nov., isolated from the sediment of mangrove plant Bruguiera sexangula.</title>
        <authorList>
            <person name="Long M."/>
        </authorList>
    </citation>
    <scope>NUCLEOTIDE SEQUENCE [LARGE SCALE GENOMIC DNA]</scope>
    <source>
        <strain evidence="5 6">H12</strain>
    </source>
</reference>
<keyword evidence="1 2" id="KW-0238">DNA-binding</keyword>
<evidence type="ECO:0000259" key="4">
    <source>
        <dbReference type="PROSITE" id="PS51755"/>
    </source>
</evidence>
<dbReference type="Pfam" id="PF00486">
    <property type="entry name" value="Trans_reg_C"/>
    <property type="match status" value="1"/>
</dbReference>
<feature type="transmembrane region" description="Helical" evidence="3">
    <location>
        <begin position="120"/>
        <end position="142"/>
    </location>
</feature>
<dbReference type="SUPFAM" id="SSF46894">
    <property type="entry name" value="C-terminal effector domain of the bipartite response regulators"/>
    <property type="match status" value="1"/>
</dbReference>
<keyword evidence="6" id="KW-1185">Reference proteome</keyword>
<keyword evidence="3" id="KW-0472">Membrane</keyword>
<dbReference type="SMART" id="SM00862">
    <property type="entry name" value="Trans_reg_C"/>
    <property type="match status" value="1"/>
</dbReference>
<dbReference type="InterPro" id="IPR016032">
    <property type="entry name" value="Sig_transdc_resp-reg_C-effctor"/>
</dbReference>
<dbReference type="PANTHER" id="PTHR36842:SF1">
    <property type="entry name" value="PROTEIN TOLB"/>
    <property type="match status" value="1"/>
</dbReference>
<keyword evidence="3" id="KW-1133">Transmembrane helix</keyword>
<evidence type="ECO:0000256" key="1">
    <source>
        <dbReference type="ARBA" id="ARBA00023125"/>
    </source>
</evidence>
<dbReference type="Gene3D" id="2.120.10.30">
    <property type="entry name" value="TolB, C-terminal domain"/>
    <property type="match status" value="2"/>
</dbReference>
<organism evidence="5 6">
    <name type="scientific">Microbulbifer bruguierae</name>
    <dbReference type="NCBI Taxonomy" id="3029061"/>
    <lineage>
        <taxon>Bacteria</taxon>
        <taxon>Pseudomonadati</taxon>
        <taxon>Pseudomonadota</taxon>
        <taxon>Gammaproteobacteria</taxon>
        <taxon>Cellvibrionales</taxon>
        <taxon>Microbulbiferaceae</taxon>
        <taxon>Microbulbifer</taxon>
    </lineage>
</organism>
<evidence type="ECO:0000313" key="5">
    <source>
        <dbReference type="EMBL" id="WGL15230.1"/>
    </source>
</evidence>
<dbReference type="Gene3D" id="1.10.10.10">
    <property type="entry name" value="Winged helix-like DNA-binding domain superfamily/Winged helix DNA-binding domain"/>
    <property type="match status" value="1"/>
</dbReference>
<dbReference type="SUPFAM" id="SSF50993">
    <property type="entry name" value="Peptidase/esterase 'gauge' domain"/>
    <property type="match status" value="1"/>
</dbReference>
<evidence type="ECO:0000313" key="6">
    <source>
        <dbReference type="Proteomes" id="UP001236500"/>
    </source>
</evidence>
<dbReference type="InterPro" id="IPR036388">
    <property type="entry name" value="WH-like_DNA-bd_sf"/>
</dbReference>
<dbReference type="CDD" id="cd00383">
    <property type="entry name" value="trans_reg_C"/>
    <property type="match status" value="1"/>
</dbReference>
<feature type="domain" description="OmpR/PhoB-type" evidence="4">
    <location>
        <begin position="2"/>
        <end position="100"/>
    </location>
</feature>
<name>A0ABY8N9S2_9GAMM</name>